<organism evidence="1 2">
    <name type="scientific">Pseudomonas borbori</name>
    <dbReference type="NCBI Taxonomy" id="289003"/>
    <lineage>
        <taxon>Bacteria</taxon>
        <taxon>Pseudomonadati</taxon>
        <taxon>Pseudomonadota</taxon>
        <taxon>Gammaproteobacteria</taxon>
        <taxon>Pseudomonadales</taxon>
        <taxon>Pseudomonadaceae</taxon>
        <taxon>Pseudomonas</taxon>
    </lineage>
</organism>
<accession>A0A1I5RWX5</accession>
<sequence length="52" mass="5755">MNRNGYPLPRIASRGEGWGGMPDLNGQGLNWTRLHDQYQQPAAHACCSVNES</sequence>
<name>A0A1I5RWX5_9PSED</name>
<gene>
    <name evidence="1" type="ORF">SAMN05216190_11452</name>
</gene>
<dbReference type="RefSeq" id="WP_170862207.1">
    <property type="nucleotide sequence ID" value="NZ_FOWX01000014.1"/>
</dbReference>
<proteinExistence type="predicted"/>
<dbReference type="EMBL" id="FOWX01000014">
    <property type="protein sequence ID" value="SFP62920.1"/>
    <property type="molecule type" value="Genomic_DNA"/>
</dbReference>
<keyword evidence="2" id="KW-1185">Reference proteome</keyword>
<evidence type="ECO:0000313" key="1">
    <source>
        <dbReference type="EMBL" id="SFP62920.1"/>
    </source>
</evidence>
<dbReference type="Proteomes" id="UP000198784">
    <property type="component" value="Unassembled WGS sequence"/>
</dbReference>
<evidence type="ECO:0000313" key="2">
    <source>
        <dbReference type="Proteomes" id="UP000198784"/>
    </source>
</evidence>
<dbReference type="STRING" id="289003.SAMN05216190_11452"/>
<reference evidence="2" key="1">
    <citation type="submission" date="2016-10" db="EMBL/GenBank/DDBJ databases">
        <authorList>
            <person name="Varghese N."/>
            <person name="Submissions S."/>
        </authorList>
    </citation>
    <scope>NUCLEOTIDE SEQUENCE [LARGE SCALE GENOMIC DNA]</scope>
    <source>
        <strain evidence="2">DSM 17834</strain>
    </source>
</reference>
<dbReference type="AlphaFoldDB" id="A0A1I5RWX5"/>
<protein>
    <submittedName>
        <fullName evidence="1">Uncharacterized protein</fullName>
    </submittedName>
</protein>